<keyword evidence="4 9" id="KW-1003">Cell membrane</keyword>
<dbReference type="InterPro" id="IPR000412">
    <property type="entry name" value="ABC_2_transport"/>
</dbReference>
<dbReference type="PANTHER" id="PTHR30413:SF8">
    <property type="entry name" value="TRANSPORT PERMEASE PROTEIN"/>
    <property type="match status" value="1"/>
</dbReference>
<dbReference type="InterPro" id="IPR013525">
    <property type="entry name" value="ABC2_TM"/>
</dbReference>
<keyword evidence="3 9" id="KW-0813">Transport</keyword>
<comment type="caution">
    <text evidence="11">The sequence shown here is derived from an EMBL/GenBank/DDBJ whole genome shotgun (WGS) entry which is preliminary data.</text>
</comment>
<feature type="transmembrane region" description="Helical" evidence="9">
    <location>
        <begin position="228"/>
        <end position="249"/>
    </location>
</feature>
<evidence type="ECO:0000256" key="4">
    <source>
        <dbReference type="ARBA" id="ARBA00022475"/>
    </source>
</evidence>
<dbReference type="GO" id="GO:0015920">
    <property type="term" value="P:lipopolysaccharide transport"/>
    <property type="evidence" value="ECO:0007669"/>
    <property type="project" value="TreeGrafter"/>
</dbReference>
<accession>R6J7Z1</accession>
<evidence type="ECO:0000256" key="8">
    <source>
        <dbReference type="ARBA" id="ARBA00023136"/>
    </source>
</evidence>
<feature type="transmembrane region" description="Helical" evidence="9">
    <location>
        <begin position="74"/>
        <end position="97"/>
    </location>
</feature>
<dbReference type="InterPro" id="IPR047817">
    <property type="entry name" value="ABC2_TM_bact-type"/>
</dbReference>
<dbReference type="PROSITE" id="PS51012">
    <property type="entry name" value="ABC_TM2"/>
    <property type="match status" value="1"/>
</dbReference>
<evidence type="ECO:0000313" key="11">
    <source>
        <dbReference type="EMBL" id="CDB46407.1"/>
    </source>
</evidence>
<feature type="transmembrane region" description="Helical" evidence="9">
    <location>
        <begin position="109"/>
        <end position="131"/>
    </location>
</feature>
<keyword evidence="7 9" id="KW-1133">Transmembrane helix</keyword>
<dbReference type="AlphaFoldDB" id="R6J7Z1"/>
<comment type="subcellular location">
    <subcellularLocation>
        <location evidence="1">Cell inner membrane</location>
        <topology evidence="1">Multi-pass membrane protein</topology>
    </subcellularLocation>
    <subcellularLocation>
        <location evidence="9">Cell membrane</location>
        <topology evidence="9">Multi-pass membrane protein</topology>
    </subcellularLocation>
</comment>
<proteinExistence type="inferred from homology"/>
<reference evidence="11" key="1">
    <citation type="submission" date="2012-11" db="EMBL/GenBank/DDBJ databases">
        <title>Dependencies among metagenomic species, viruses, plasmids and units of genetic variation.</title>
        <authorList>
            <person name="Nielsen H.B."/>
            <person name="Almeida M."/>
            <person name="Juncker A.S."/>
            <person name="Rasmussen S."/>
            <person name="Li J."/>
            <person name="Sunagawa S."/>
            <person name="Plichta D."/>
            <person name="Gautier L."/>
            <person name="Le Chatelier E."/>
            <person name="Peletier E."/>
            <person name="Bonde I."/>
            <person name="Nielsen T."/>
            <person name="Manichanh C."/>
            <person name="Arumugam M."/>
            <person name="Batto J."/>
            <person name="Santos M.B.Q.D."/>
            <person name="Blom N."/>
            <person name="Borruel N."/>
            <person name="Burgdorf K.S."/>
            <person name="Boumezbeur F."/>
            <person name="Casellas F."/>
            <person name="Dore J."/>
            <person name="Guarner F."/>
            <person name="Hansen T."/>
            <person name="Hildebrand F."/>
            <person name="Kaas R.S."/>
            <person name="Kennedy S."/>
            <person name="Kristiansen K."/>
            <person name="Kultima J.R."/>
            <person name="Leonard P."/>
            <person name="Levenez F."/>
            <person name="Lund O."/>
            <person name="Moumen B."/>
            <person name="Le Paslier D."/>
            <person name="Pons N."/>
            <person name="Pedersen O."/>
            <person name="Prifti E."/>
            <person name="Qin J."/>
            <person name="Raes J."/>
            <person name="Tap J."/>
            <person name="Tims S."/>
            <person name="Ussery D.W."/>
            <person name="Yamada T."/>
            <person name="MetaHit consortium"/>
            <person name="Renault P."/>
            <person name="Sicheritz-Ponten T."/>
            <person name="Bork P."/>
            <person name="Wang J."/>
            <person name="Brunak S."/>
            <person name="Ehrlich S.D."/>
        </authorList>
    </citation>
    <scope>NUCLEOTIDE SEQUENCE [LARGE SCALE GENOMIC DNA]</scope>
</reference>
<evidence type="ECO:0000256" key="3">
    <source>
        <dbReference type="ARBA" id="ARBA00022448"/>
    </source>
</evidence>
<dbReference type="Pfam" id="PF01061">
    <property type="entry name" value="ABC2_membrane"/>
    <property type="match status" value="1"/>
</dbReference>
<sequence>MHIVDSAKRLVKYSWLLQVLVERDLKIRYRRSFLGYLWSVLNPLLMMIILTIVFSNMFRFDIPQYPVYLLAGQLIFGFYSEATSMAMGSILGGAALIKKVYLPKYIFPLSRVISSFTSMLLSMIALFIVIIATDVTFSITIILLPFILVQVLVFCIGMGLLLSVLVVFFRDVQYLYSIFLTAFNYLTPIFYPESLLPEWLRELLVFNPLYNYIKFFRKITIYGQWPTMTEHLICLAFTFCMLVIGLYVFKRKQNDFILYI</sequence>
<dbReference type="RefSeq" id="WP_021718363.1">
    <property type="nucleotide sequence ID" value="NZ_CAKVRS010000001.1"/>
</dbReference>
<dbReference type="PRINTS" id="PR00164">
    <property type="entry name" value="ABC2TRNSPORT"/>
</dbReference>
<evidence type="ECO:0000256" key="2">
    <source>
        <dbReference type="ARBA" id="ARBA00007783"/>
    </source>
</evidence>
<dbReference type="eggNOG" id="COG1682">
    <property type="taxonomic scope" value="Bacteria"/>
</dbReference>
<dbReference type="GO" id="GO:0043190">
    <property type="term" value="C:ATP-binding cassette (ABC) transporter complex"/>
    <property type="evidence" value="ECO:0007669"/>
    <property type="project" value="InterPro"/>
</dbReference>
<dbReference type="GO" id="GO:0140359">
    <property type="term" value="F:ABC-type transporter activity"/>
    <property type="evidence" value="ECO:0007669"/>
    <property type="project" value="InterPro"/>
</dbReference>
<evidence type="ECO:0000256" key="5">
    <source>
        <dbReference type="ARBA" id="ARBA00022519"/>
    </source>
</evidence>
<comment type="similarity">
    <text evidence="2 9">Belongs to the ABC-2 integral membrane protein family.</text>
</comment>
<evidence type="ECO:0000256" key="7">
    <source>
        <dbReference type="ARBA" id="ARBA00022989"/>
    </source>
</evidence>
<keyword evidence="5" id="KW-0997">Cell inner membrane</keyword>
<dbReference type="EMBL" id="CBDS010000087">
    <property type="protein sequence ID" value="CDB46407.1"/>
    <property type="molecule type" value="Genomic_DNA"/>
</dbReference>
<evidence type="ECO:0000256" key="1">
    <source>
        <dbReference type="ARBA" id="ARBA00004429"/>
    </source>
</evidence>
<feature type="transmembrane region" description="Helical" evidence="9">
    <location>
        <begin position="174"/>
        <end position="191"/>
    </location>
</feature>
<dbReference type="PANTHER" id="PTHR30413">
    <property type="entry name" value="INNER MEMBRANE TRANSPORT PERMEASE"/>
    <property type="match status" value="1"/>
</dbReference>
<feature type="domain" description="ABC transmembrane type-2" evidence="10">
    <location>
        <begin position="34"/>
        <end position="252"/>
    </location>
</feature>
<keyword evidence="8 9" id="KW-0472">Membrane</keyword>
<name>R6J7Z1_9FIRM</name>
<evidence type="ECO:0000256" key="6">
    <source>
        <dbReference type="ARBA" id="ARBA00022692"/>
    </source>
</evidence>
<gene>
    <name evidence="11" type="ORF">BN533_01463</name>
</gene>
<dbReference type="STRING" id="1262914.BN533_01463"/>
<evidence type="ECO:0000256" key="9">
    <source>
        <dbReference type="RuleBase" id="RU361157"/>
    </source>
</evidence>
<feature type="transmembrane region" description="Helical" evidence="9">
    <location>
        <begin position="33"/>
        <end position="54"/>
    </location>
</feature>
<evidence type="ECO:0000259" key="10">
    <source>
        <dbReference type="PROSITE" id="PS51012"/>
    </source>
</evidence>
<dbReference type="HOGENOM" id="CLU_060703_2_0_9"/>
<protein>
    <recommendedName>
        <fullName evidence="9">Transport permease protein</fullName>
    </recommendedName>
</protein>
<keyword evidence="6 9" id="KW-0812">Transmembrane</keyword>
<feature type="transmembrane region" description="Helical" evidence="9">
    <location>
        <begin position="137"/>
        <end position="167"/>
    </location>
</feature>
<organism evidence="11">
    <name type="scientific">Phascolarctobacterium faecium</name>
    <dbReference type="NCBI Taxonomy" id="33025"/>
    <lineage>
        <taxon>Bacteria</taxon>
        <taxon>Bacillati</taxon>
        <taxon>Bacillota</taxon>
        <taxon>Negativicutes</taxon>
        <taxon>Acidaminococcales</taxon>
        <taxon>Acidaminococcaceae</taxon>
        <taxon>Phascolarctobacterium</taxon>
    </lineage>
</organism>